<dbReference type="Proteomes" id="UP000807342">
    <property type="component" value="Unassembled WGS sequence"/>
</dbReference>
<proteinExistence type="predicted"/>
<evidence type="ECO:0000313" key="1">
    <source>
        <dbReference type="EMBL" id="KAF9443941.1"/>
    </source>
</evidence>
<reference evidence="1" key="1">
    <citation type="submission" date="2020-11" db="EMBL/GenBank/DDBJ databases">
        <authorList>
            <consortium name="DOE Joint Genome Institute"/>
            <person name="Ahrendt S."/>
            <person name="Riley R."/>
            <person name="Andreopoulos W."/>
            <person name="Labutti K."/>
            <person name="Pangilinan J."/>
            <person name="Ruiz-Duenas F.J."/>
            <person name="Barrasa J.M."/>
            <person name="Sanchez-Garcia M."/>
            <person name="Camarero S."/>
            <person name="Miyauchi S."/>
            <person name="Serrano A."/>
            <person name="Linde D."/>
            <person name="Babiker R."/>
            <person name="Drula E."/>
            <person name="Ayuso-Fernandez I."/>
            <person name="Pacheco R."/>
            <person name="Padilla G."/>
            <person name="Ferreira P."/>
            <person name="Barriuso J."/>
            <person name="Kellner H."/>
            <person name="Castanera R."/>
            <person name="Alfaro M."/>
            <person name="Ramirez L."/>
            <person name="Pisabarro A.G."/>
            <person name="Kuo A."/>
            <person name="Tritt A."/>
            <person name="Lipzen A."/>
            <person name="He G."/>
            <person name="Yan M."/>
            <person name="Ng V."/>
            <person name="Cullen D."/>
            <person name="Martin F."/>
            <person name="Rosso M.-N."/>
            <person name="Henrissat B."/>
            <person name="Hibbett D."/>
            <person name="Martinez A.T."/>
            <person name="Grigoriev I.V."/>
        </authorList>
    </citation>
    <scope>NUCLEOTIDE SEQUENCE</scope>
    <source>
        <strain evidence="1">MF-IS2</strain>
    </source>
</reference>
<dbReference type="OrthoDB" id="759142at2759"/>
<sequence>MCSGSADMPYGKASGLSAVTDLDVDIRVDVVDYNAIVNQESLLSLETEMPKLKSEVKEILDVLEYLK</sequence>
<protein>
    <submittedName>
        <fullName evidence="1">Uncharacterized protein</fullName>
    </submittedName>
</protein>
<name>A0A9P5X6Z2_9AGAR</name>
<accession>A0A9P5X6Z2</accession>
<evidence type="ECO:0000313" key="2">
    <source>
        <dbReference type="Proteomes" id="UP000807342"/>
    </source>
</evidence>
<dbReference type="AlphaFoldDB" id="A0A9P5X6Z2"/>
<gene>
    <name evidence="1" type="ORF">P691DRAFT_778573</name>
</gene>
<keyword evidence="2" id="KW-1185">Reference proteome</keyword>
<comment type="caution">
    <text evidence="1">The sequence shown here is derived from an EMBL/GenBank/DDBJ whole genome shotgun (WGS) entry which is preliminary data.</text>
</comment>
<dbReference type="EMBL" id="MU151420">
    <property type="protein sequence ID" value="KAF9443941.1"/>
    <property type="molecule type" value="Genomic_DNA"/>
</dbReference>
<organism evidence="1 2">
    <name type="scientific">Macrolepiota fuliginosa MF-IS2</name>
    <dbReference type="NCBI Taxonomy" id="1400762"/>
    <lineage>
        <taxon>Eukaryota</taxon>
        <taxon>Fungi</taxon>
        <taxon>Dikarya</taxon>
        <taxon>Basidiomycota</taxon>
        <taxon>Agaricomycotina</taxon>
        <taxon>Agaricomycetes</taxon>
        <taxon>Agaricomycetidae</taxon>
        <taxon>Agaricales</taxon>
        <taxon>Agaricineae</taxon>
        <taxon>Agaricaceae</taxon>
        <taxon>Macrolepiota</taxon>
    </lineage>
</organism>